<organism evidence="2">
    <name type="scientific">Caulobacter phage BL57</name>
    <dbReference type="NCBI Taxonomy" id="3348355"/>
    <lineage>
        <taxon>Viruses</taxon>
    </lineage>
</organism>
<gene>
    <name evidence="2" type="ORF">BL57_145</name>
</gene>
<feature type="region of interest" description="Disordered" evidence="1">
    <location>
        <begin position="1"/>
        <end position="26"/>
    </location>
</feature>
<evidence type="ECO:0000313" key="2">
    <source>
        <dbReference type="EMBL" id="XHV10617.1"/>
    </source>
</evidence>
<dbReference type="EMBL" id="PQ287320">
    <property type="protein sequence ID" value="XHV10617.1"/>
    <property type="molecule type" value="Genomic_DNA"/>
</dbReference>
<protein>
    <submittedName>
        <fullName evidence="2">Uncharacterized protein</fullName>
    </submittedName>
</protein>
<reference evidence="2" key="1">
    <citation type="submission" date="2024-10" db="EMBL/GenBank/DDBJ databases">
        <title>Genetic diversity among independent isolates of the Dolichocephalovirinae subfamily.</title>
        <authorList>
            <person name="Ely B."/>
            <person name="Thomas Q."/>
            <person name="Mohammadi T."/>
        </authorList>
    </citation>
    <scope>NUCLEOTIDE SEQUENCE</scope>
</reference>
<accession>A0AB74UG92</accession>
<evidence type="ECO:0000256" key="1">
    <source>
        <dbReference type="SAM" id="MobiDB-lite"/>
    </source>
</evidence>
<sequence>METGDGGSLTAPATSPIMQPYPRRSTASGYSGIVTWVLGYEA</sequence>
<proteinExistence type="predicted"/>
<name>A0AB74UG92_9VIRU</name>